<dbReference type="GO" id="GO:0005576">
    <property type="term" value="C:extracellular region"/>
    <property type="evidence" value="ECO:0007669"/>
    <property type="project" value="InterPro"/>
</dbReference>
<sequence length="296" mass="32447">MDDKSTVINISGSKCVIKKTVIRKLVENGEIQEIKTTIEEITGANIDTAQLLAKFDQLSADGLTVKFDENQNEITKDASVVKSGVKSVNSGQDVKPKISPEIKPESKPENKPENKAKVKAEDKPVTVQGIKDESVRTANESKDSGSTVKSESVDQFKQDCLSKHNQLRSLHAVEPLTINDKLNELAQDWANHLASIGSLSHRPKNEFGENVFWTSLTAVNGDKPVESWYSEISKYNWDKAAFVSGTGHFTQVVWKGSKEIGIGKAVGSKGTFIVCNYKPAGNFIGKFAENVLPLKK</sequence>
<evidence type="ECO:0000256" key="1">
    <source>
        <dbReference type="SAM" id="MobiDB-lite"/>
    </source>
</evidence>
<proteinExistence type="predicted"/>
<reference evidence="3" key="2">
    <citation type="submission" date="2015-06" db="UniProtKB">
        <authorList>
            <consortium name="EnsemblMetazoa"/>
        </authorList>
    </citation>
    <scope>IDENTIFICATION</scope>
</reference>
<feature type="region of interest" description="Disordered" evidence="1">
    <location>
        <begin position="86"/>
        <end position="150"/>
    </location>
</feature>
<reference evidence="4" key="1">
    <citation type="submission" date="2011-08" db="EMBL/GenBank/DDBJ databases">
        <authorList>
            <person name="Rombauts S."/>
        </authorList>
    </citation>
    <scope>NUCLEOTIDE SEQUENCE</scope>
    <source>
        <strain evidence="4">London</strain>
    </source>
</reference>
<dbReference type="PROSITE" id="PS01010">
    <property type="entry name" value="CRISP_2"/>
    <property type="match status" value="1"/>
</dbReference>
<dbReference type="InterPro" id="IPR014044">
    <property type="entry name" value="CAP_dom"/>
</dbReference>
<evidence type="ECO:0000313" key="4">
    <source>
        <dbReference type="Proteomes" id="UP000015104"/>
    </source>
</evidence>
<dbReference type="HOGENOM" id="CLU_941143_0_0_1"/>
<gene>
    <name evidence="3" type="primary">107367308</name>
</gene>
<name>T1KTP0_TETUR</name>
<dbReference type="PRINTS" id="PR00837">
    <property type="entry name" value="V5TPXLIKE"/>
</dbReference>
<dbReference type="SUPFAM" id="SSF55797">
    <property type="entry name" value="PR-1-like"/>
    <property type="match status" value="1"/>
</dbReference>
<protein>
    <recommendedName>
        <fullName evidence="2">SCP domain-containing protein</fullName>
    </recommendedName>
</protein>
<organism evidence="3 4">
    <name type="scientific">Tetranychus urticae</name>
    <name type="common">Two-spotted spider mite</name>
    <dbReference type="NCBI Taxonomy" id="32264"/>
    <lineage>
        <taxon>Eukaryota</taxon>
        <taxon>Metazoa</taxon>
        <taxon>Ecdysozoa</taxon>
        <taxon>Arthropoda</taxon>
        <taxon>Chelicerata</taxon>
        <taxon>Arachnida</taxon>
        <taxon>Acari</taxon>
        <taxon>Acariformes</taxon>
        <taxon>Trombidiformes</taxon>
        <taxon>Prostigmata</taxon>
        <taxon>Eleutherengona</taxon>
        <taxon>Raphignathae</taxon>
        <taxon>Tetranychoidea</taxon>
        <taxon>Tetranychidae</taxon>
        <taxon>Tetranychus</taxon>
    </lineage>
</organism>
<dbReference type="Proteomes" id="UP000015104">
    <property type="component" value="Unassembled WGS sequence"/>
</dbReference>
<dbReference type="EMBL" id="CAEY01000545">
    <property type="status" value="NOT_ANNOTATED_CDS"/>
    <property type="molecule type" value="Genomic_DNA"/>
</dbReference>
<dbReference type="KEGG" id="tut:107367308"/>
<accession>T1KTP0</accession>
<evidence type="ECO:0000259" key="2">
    <source>
        <dbReference type="SMART" id="SM00198"/>
    </source>
</evidence>
<dbReference type="InterPro" id="IPR035940">
    <property type="entry name" value="CAP_sf"/>
</dbReference>
<dbReference type="eggNOG" id="KOG3017">
    <property type="taxonomic scope" value="Eukaryota"/>
</dbReference>
<dbReference type="EnsemblMetazoa" id="tetur21g00450.1">
    <property type="protein sequence ID" value="tetur21g00450.1"/>
    <property type="gene ID" value="tetur21g00450"/>
</dbReference>
<feature type="compositionally biased region" description="Basic and acidic residues" evidence="1">
    <location>
        <begin position="94"/>
        <end position="143"/>
    </location>
</feature>
<dbReference type="InterPro" id="IPR034113">
    <property type="entry name" value="SCP_GAPR1-like"/>
</dbReference>
<dbReference type="PANTHER" id="PTHR10334">
    <property type="entry name" value="CYSTEINE-RICH SECRETORY PROTEIN-RELATED"/>
    <property type="match status" value="1"/>
</dbReference>
<dbReference type="Gene3D" id="3.40.33.10">
    <property type="entry name" value="CAP"/>
    <property type="match status" value="1"/>
</dbReference>
<keyword evidence="4" id="KW-1185">Reference proteome</keyword>
<dbReference type="OrthoDB" id="6433391at2759"/>
<dbReference type="SMART" id="SM00198">
    <property type="entry name" value="SCP"/>
    <property type="match status" value="1"/>
</dbReference>
<dbReference type="OMA" id="WANEYSF"/>
<evidence type="ECO:0000313" key="3">
    <source>
        <dbReference type="EnsemblMetazoa" id="tetur21g00450.1"/>
    </source>
</evidence>
<dbReference type="InterPro" id="IPR001283">
    <property type="entry name" value="CRISP-related"/>
</dbReference>
<dbReference type="PROSITE" id="PS01009">
    <property type="entry name" value="CRISP_1"/>
    <property type="match status" value="1"/>
</dbReference>
<dbReference type="AlphaFoldDB" id="T1KTP0"/>
<dbReference type="CDD" id="cd05382">
    <property type="entry name" value="CAP_GAPR1-like"/>
    <property type="match status" value="1"/>
</dbReference>
<dbReference type="Pfam" id="PF00188">
    <property type="entry name" value="CAP"/>
    <property type="match status" value="1"/>
</dbReference>
<feature type="domain" description="SCP" evidence="2">
    <location>
        <begin position="155"/>
        <end position="285"/>
    </location>
</feature>
<dbReference type="InterPro" id="IPR018244">
    <property type="entry name" value="Allrgn_V5/Tpx1_CS"/>
</dbReference>
<dbReference type="FunFam" id="3.40.33.10:FF:000002">
    <property type="entry name" value="Golgi-associated plant pathogenesis-related protein 1"/>
    <property type="match status" value="1"/>
</dbReference>